<evidence type="ECO:0000313" key="2">
    <source>
        <dbReference type="Proteomes" id="UP000326061"/>
    </source>
</evidence>
<evidence type="ECO:0000313" key="1">
    <source>
        <dbReference type="EMBL" id="QFR42879.1"/>
    </source>
</evidence>
<dbReference type="RefSeq" id="WP_152298942.1">
    <property type="nucleotide sequence ID" value="NZ_CP041166.1"/>
</dbReference>
<organism evidence="1 2">
    <name type="scientific">Sulfurimonas xiamenensis</name>
    <dbReference type="NCBI Taxonomy" id="2590021"/>
    <lineage>
        <taxon>Bacteria</taxon>
        <taxon>Pseudomonadati</taxon>
        <taxon>Campylobacterota</taxon>
        <taxon>Epsilonproteobacteria</taxon>
        <taxon>Campylobacterales</taxon>
        <taxon>Sulfurimonadaceae</taxon>
        <taxon>Sulfurimonas</taxon>
    </lineage>
</organism>
<dbReference type="KEGG" id="suln:FJR47_02720"/>
<proteinExistence type="predicted"/>
<dbReference type="EMBL" id="CP041166">
    <property type="protein sequence ID" value="QFR42879.1"/>
    <property type="molecule type" value="Genomic_DNA"/>
</dbReference>
<evidence type="ECO:0008006" key="3">
    <source>
        <dbReference type="Google" id="ProtNLM"/>
    </source>
</evidence>
<name>A0AAJ4DM79_9BACT</name>
<dbReference type="Proteomes" id="UP000326061">
    <property type="component" value="Chromosome"/>
</dbReference>
<dbReference type="AlphaFoldDB" id="A0AAJ4DM79"/>
<sequence length="157" mass="18525">MSTQKIYDIVESMVAETEFEGIAGDEYILLISEEIEDELDNEESSTFEIKQMAREKINDIHEYITEKYDVTEDELEKFLIVADELGYELKYILEHKDEMGIYHMDLDEFVEMSITEWQILGEVSEEALPYIDYEDVWNSLLQYDYAETSMGYVFTAI</sequence>
<keyword evidence="2" id="KW-1185">Reference proteome</keyword>
<accession>A0AAJ4DM79</accession>
<protein>
    <recommendedName>
        <fullName evidence="3">Antirestriction protein (ArdA)</fullName>
    </recommendedName>
</protein>
<gene>
    <name evidence="1" type="ORF">FJR47_02720</name>
</gene>
<reference evidence="2" key="1">
    <citation type="submission" date="2019-06" db="EMBL/GenBank/DDBJ databases">
        <title>Sulfurimonas gotlandica sp. nov., a chemoautotrophic and psychrotolerant epsilonproteobacterium isolated from a pelagic redoxcline, and an emended description of the genus Sulfurimonas.</title>
        <authorList>
            <person name="Wang S."/>
            <person name="Jiang L."/>
            <person name="Shao Z."/>
        </authorList>
    </citation>
    <scope>NUCLEOTIDE SEQUENCE [LARGE SCALE GENOMIC DNA]</scope>
    <source>
        <strain evidence="2">1-1N</strain>
    </source>
</reference>